<reference evidence="1" key="1">
    <citation type="journal article" date="2021" name="Nat. Commun.">
        <title>Genetic determinants of endophytism in the Arabidopsis root mycobiome.</title>
        <authorList>
            <person name="Mesny F."/>
            <person name="Miyauchi S."/>
            <person name="Thiergart T."/>
            <person name="Pickel B."/>
            <person name="Atanasova L."/>
            <person name="Karlsson M."/>
            <person name="Huettel B."/>
            <person name="Barry K.W."/>
            <person name="Haridas S."/>
            <person name="Chen C."/>
            <person name="Bauer D."/>
            <person name="Andreopoulos W."/>
            <person name="Pangilinan J."/>
            <person name="LaButti K."/>
            <person name="Riley R."/>
            <person name="Lipzen A."/>
            <person name="Clum A."/>
            <person name="Drula E."/>
            <person name="Henrissat B."/>
            <person name="Kohler A."/>
            <person name="Grigoriev I.V."/>
            <person name="Martin F.M."/>
            <person name="Hacquard S."/>
        </authorList>
    </citation>
    <scope>NUCLEOTIDE SEQUENCE</scope>
    <source>
        <strain evidence="1">MPI-CAGE-AT-0147</strain>
    </source>
</reference>
<dbReference type="AlphaFoldDB" id="A0A9P9JN46"/>
<proteinExistence type="predicted"/>
<accession>A0A9P9JN46</accession>
<gene>
    <name evidence="1" type="ORF">EDB81DRAFT_772502</name>
</gene>
<dbReference type="OrthoDB" id="4696185at2759"/>
<dbReference type="EMBL" id="JAGMUV010000001">
    <property type="protein sequence ID" value="KAH7176365.1"/>
    <property type="molecule type" value="Genomic_DNA"/>
</dbReference>
<evidence type="ECO:0000313" key="2">
    <source>
        <dbReference type="Proteomes" id="UP000738349"/>
    </source>
</evidence>
<sequence>MCTSMYIKYTCGCKDEMEFIQCSERGGTNVKCNPVTKAWGKDSLNFCPRHLVKPAAAAKYTSYDT</sequence>
<dbReference type="Proteomes" id="UP000738349">
    <property type="component" value="Unassembled WGS sequence"/>
</dbReference>
<protein>
    <submittedName>
        <fullName evidence="1">Uncharacterized protein</fullName>
    </submittedName>
</protein>
<evidence type="ECO:0000313" key="1">
    <source>
        <dbReference type="EMBL" id="KAH7176365.1"/>
    </source>
</evidence>
<keyword evidence="2" id="KW-1185">Reference proteome</keyword>
<name>A0A9P9JN46_9HYPO</name>
<organism evidence="1 2">
    <name type="scientific">Dactylonectria macrodidyma</name>
    <dbReference type="NCBI Taxonomy" id="307937"/>
    <lineage>
        <taxon>Eukaryota</taxon>
        <taxon>Fungi</taxon>
        <taxon>Dikarya</taxon>
        <taxon>Ascomycota</taxon>
        <taxon>Pezizomycotina</taxon>
        <taxon>Sordariomycetes</taxon>
        <taxon>Hypocreomycetidae</taxon>
        <taxon>Hypocreales</taxon>
        <taxon>Nectriaceae</taxon>
        <taxon>Dactylonectria</taxon>
    </lineage>
</organism>
<comment type="caution">
    <text evidence="1">The sequence shown here is derived from an EMBL/GenBank/DDBJ whole genome shotgun (WGS) entry which is preliminary data.</text>
</comment>